<name>A0A382YMY8_9ZZZZ</name>
<accession>A0A382YMY8</accession>
<dbReference type="EMBL" id="UINC01177019">
    <property type="protein sequence ID" value="SVD84430.1"/>
    <property type="molecule type" value="Genomic_DNA"/>
</dbReference>
<gene>
    <name evidence="1" type="ORF">METZ01_LOCUS437284</name>
</gene>
<proteinExistence type="predicted"/>
<dbReference type="AlphaFoldDB" id="A0A382YMY8"/>
<evidence type="ECO:0000313" key="1">
    <source>
        <dbReference type="EMBL" id="SVD84430.1"/>
    </source>
</evidence>
<reference evidence="1" key="1">
    <citation type="submission" date="2018-05" db="EMBL/GenBank/DDBJ databases">
        <authorList>
            <person name="Lanie J.A."/>
            <person name="Ng W.-L."/>
            <person name="Kazmierczak K.M."/>
            <person name="Andrzejewski T.M."/>
            <person name="Davidsen T.M."/>
            <person name="Wayne K.J."/>
            <person name="Tettelin H."/>
            <person name="Glass J.I."/>
            <person name="Rusch D."/>
            <person name="Podicherti R."/>
            <person name="Tsui H.-C.T."/>
            <person name="Winkler M.E."/>
        </authorList>
    </citation>
    <scope>NUCLEOTIDE SEQUENCE</scope>
</reference>
<protein>
    <submittedName>
        <fullName evidence="1">Uncharacterized protein</fullName>
    </submittedName>
</protein>
<sequence length="221" mass="25330">MTLYELMREYAIANSSQSDQESMTPELGKSLSLLHSSLIECNLENEEQGGSPRLTASPGDIEPLHLSHFIVAYLPYNSIVEKSDINHILFDIYSFFDWLDKKKTPHGFVNTNISQLVKQLFAKQERCLKLSQLLDDESERILKNPPNIQNTLNDIFLVEKIERKFVLLKGQRQNETLRLSLPPDVLTLIQLNDCLDLILGDTSEKWVVLEACQVYPKVLNQ</sequence>
<organism evidence="1">
    <name type="scientific">marine metagenome</name>
    <dbReference type="NCBI Taxonomy" id="408172"/>
    <lineage>
        <taxon>unclassified sequences</taxon>
        <taxon>metagenomes</taxon>
        <taxon>ecological metagenomes</taxon>
    </lineage>
</organism>